<keyword evidence="3" id="KW-1003">Cell membrane</keyword>
<dbReference type="KEGG" id="tva:4760283"/>
<sequence>MPGRISVSLYDETKGQRNVDDKSDNYQILRYPCSSSTQVCTPYVVRLSRGIYKIELFGASGGYPNNDPNLAGRGSYTSGHLTVSQEMTLYVYLGQQGKLNGPRTFNGGGRGSIKAGSSGGSSDIRLVADEWNNFESLKSRIMVAAGGVGGHKHVGYITGTHGGNLTGFDGILTIDSECFPLEPAVKAFAATQEHGGIGGRNNEYSADDGKFGIGSDPIQVDLSYTSGGNGSYFGGAGSAKANCHVGVGSSGSSFISGHEGCNAILNTSTSQNTIHLSNQSIHYSGIFFSSTIIKSGYESYPSPSSSDYSIPRGNIGDGFAVISFLSYDICTCKIIAYSYHIFLLFEIFIS</sequence>
<dbReference type="GO" id="GO:0004714">
    <property type="term" value="F:transmembrane receptor protein tyrosine kinase activity"/>
    <property type="evidence" value="ECO:0007669"/>
    <property type="project" value="UniProtKB-EC"/>
</dbReference>
<evidence type="ECO:0000256" key="1">
    <source>
        <dbReference type="ARBA" id="ARBA00004251"/>
    </source>
</evidence>
<comment type="subcellular location">
    <subcellularLocation>
        <location evidence="1">Cell membrane</location>
        <topology evidence="1">Single-pass type I membrane protein</topology>
    </subcellularLocation>
</comment>
<dbReference type="RefSeq" id="XP_001330684.1">
    <property type="nucleotide sequence ID" value="XM_001330648.1"/>
</dbReference>
<dbReference type="SMR" id="A2EY34"/>
<evidence type="ECO:0000256" key="12">
    <source>
        <dbReference type="ARBA" id="ARBA00023137"/>
    </source>
</evidence>
<accession>A2EY34</accession>
<dbReference type="GO" id="GO:0005524">
    <property type="term" value="F:ATP binding"/>
    <property type="evidence" value="ECO:0007669"/>
    <property type="project" value="UniProtKB-KW"/>
</dbReference>
<reference evidence="17" key="2">
    <citation type="journal article" date="2007" name="Science">
        <title>Draft genome sequence of the sexually transmitted pathogen Trichomonas vaginalis.</title>
        <authorList>
            <person name="Carlton J.M."/>
            <person name="Hirt R.P."/>
            <person name="Silva J.C."/>
            <person name="Delcher A.L."/>
            <person name="Schatz M."/>
            <person name="Zhao Q."/>
            <person name="Wortman J.R."/>
            <person name="Bidwell S.L."/>
            <person name="Alsmark U.C.M."/>
            <person name="Besteiro S."/>
            <person name="Sicheritz-Ponten T."/>
            <person name="Noel C.J."/>
            <person name="Dacks J.B."/>
            <person name="Foster P.G."/>
            <person name="Simillion C."/>
            <person name="Van de Peer Y."/>
            <person name="Miranda-Saavedra D."/>
            <person name="Barton G.J."/>
            <person name="Westrop G.D."/>
            <person name="Mueller S."/>
            <person name="Dessi D."/>
            <person name="Fiori P.L."/>
            <person name="Ren Q."/>
            <person name="Paulsen I."/>
            <person name="Zhang H."/>
            <person name="Bastida-Corcuera F.D."/>
            <person name="Simoes-Barbosa A."/>
            <person name="Brown M.T."/>
            <person name="Hayes R.D."/>
            <person name="Mukherjee M."/>
            <person name="Okumura C.Y."/>
            <person name="Schneider R."/>
            <person name="Smith A.J."/>
            <person name="Vanacova S."/>
            <person name="Villalvazo M."/>
            <person name="Haas B.J."/>
            <person name="Pertea M."/>
            <person name="Feldblyum T.V."/>
            <person name="Utterback T.R."/>
            <person name="Shu C.L."/>
            <person name="Osoegawa K."/>
            <person name="de Jong P.J."/>
            <person name="Hrdy I."/>
            <person name="Horvathova L."/>
            <person name="Zubacova Z."/>
            <person name="Dolezal P."/>
            <person name="Malik S.B."/>
            <person name="Logsdon J.M. Jr."/>
            <person name="Henze K."/>
            <person name="Gupta A."/>
            <person name="Wang C.C."/>
            <person name="Dunne R.L."/>
            <person name="Upcroft J.A."/>
            <person name="Upcroft P."/>
            <person name="White O."/>
            <person name="Salzberg S.L."/>
            <person name="Tang P."/>
            <person name="Chiu C.-H."/>
            <person name="Lee Y.-S."/>
            <person name="Embley T.M."/>
            <person name="Coombs G.H."/>
            <person name="Mottram J.C."/>
            <person name="Tachezy J."/>
            <person name="Fraser-Liggett C.M."/>
            <person name="Johnson P.J."/>
        </authorList>
    </citation>
    <scope>NUCLEOTIDE SEQUENCE [LARGE SCALE GENOMIC DNA]</scope>
    <source>
        <strain evidence="17">G3</strain>
    </source>
</reference>
<name>A2EY34_TRIV3</name>
<protein>
    <recommendedName>
        <fullName evidence="2">receptor protein-tyrosine kinase</fullName>
        <ecNumber evidence="2">2.7.10.1</ecNumber>
    </recommendedName>
</protein>
<feature type="domain" description="ALK/LTK-like glycine-rich" evidence="16">
    <location>
        <begin position="43"/>
        <end position="325"/>
    </location>
</feature>
<keyword evidence="7" id="KW-0547">Nucleotide-binding</keyword>
<keyword evidence="10" id="KW-1133">Transmembrane helix</keyword>
<keyword evidence="15" id="KW-0325">Glycoprotein</keyword>
<dbReference type="GO" id="GO:0005886">
    <property type="term" value="C:plasma membrane"/>
    <property type="evidence" value="ECO:0007669"/>
    <property type="project" value="UniProtKB-SubCell"/>
</dbReference>
<reference evidence="17" key="1">
    <citation type="submission" date="2006-10" db="EMBL/GenBank/DDBJ databases">
        <authorList>
            <person name="Amadeo P."/>
            <person name="Zhao Q."/>
            <person name="Wortman J."/>
            <person name="Fraser-Liggett C."/>
            <person name="Carlton J."/>
        </authorList>
    </citation>
    <scope>NUCLEOTIDE SEQUENCE</scope>
    <source>
        <strain evidence="17">G3</strain>
    </source>
</reference>
<evidence type="ECO:0000256" key="13">
    <source>
        <dbReference type="ARBA" id="ARBA00023157"/>
    </source>
</evidence>
<keyword evidence="14" id="KW-0675">Receptor</keyword>
<evidence type="ECO:0000256" key="9">
    <source>
        <dbReference type="ARBA" id="ARBA00022840"/>
    </source>
</evidence>
<organism evidence="17 18">
    <name type="scientific">Trichomonas vaginalis (strain ATCC PRA-98 / G3)</name>
    <dbReference type="NCBI Taxonomy" id="412133"/>
    <lineage>
        <taxon>Eukaryota</taxon>
        <taxon>Metamonada</taxon>
        <taxon>Parabasalia</taxon>
        <taxon>Trichomonadida</taxon>
        <taxon>Trichomonadidae</taxon>
        <taxon>Trichomonas</taxon>
    </lineage>
</organism>
<evidence type="ECO:0000256" key="2">
    <source>
        <dbReference type="ARBA" id="ARBA00011902"/>
    </source>
</evidence>
<keyword evidence="8" id="KW-0418">Kinase</keyword>
<evidence type="ECO:0000256" key="6">
    <source>
        <dbReference type="ARBA" id="ARBA00022729"/>
    </source>
</evidence>
<evidence type="ECO:0000313" key="18">
    <source>
        <dbReference type="Proteomes" id="UP000001542"/>
    </source>
</evidence>
<evidence type="ECO:0000256" key="15">
    <source>
        <dbReference type="ARBA" id="ARBA00023180"/>
    </source>
</evidence>
<dbReference type="InParanoid" id="A2EY34"/>
<keyword evidence="5" id="KW-0812">Transmembrane</keyword>
<evidence type="ECO:0000256" key="14">
    <source>
        <dbReference type="ARBA" id="ARBA00023170"/>
    </source>
</evidence>
<dbReference type="EMBL" id="DS113536">
    <property type="protein sequence ID" value="EAY02444.1"/>
    <property type="molecule type" value="Genomic_DNA"/>
</dbReference>
<evidence type="ECO:0000313" key="17">
    <source>
        <dbReference type="EMBL" id="EAY02444.1"/>
    </source>
</evidence>
<evidence type="ECO:0000256" key="10">
    <source>
        <dbReference type="ARBA" id="ARBA00022989"/>
    </source>
</evidence>
<keyword evidence="4" id="KW-0808">Transferase</keyword>
<evidence type="ECO:0000259" key="16">
    <source>
        <dbReference type="Pfam" id="PF12810"/>
    </source>
</evidence>
<evidence type="ECO:0000256" key="3">
    <source>
        <dbReference type="ARBA" id="ARBA00022475"/>
    </source>
</evidence>
<evidence type="ECO:0000256" key="7">
    <source>
        <dbReference type="ARBA" id="ARBA00022741"/>
    </source>
</evidence>
<evidence type="ECO:0000256" key="4">
    <source>
        <dbReference type="ARBA" id="ARBA00022679"/>
    </source>
</evidence>
<keyword evidence="13" id="KW-1015">Disulfide bond</keyword>
<keyword evidence="6" id="KW-0732">Signal</keyword>
<evidence type="ECO:0000256" key="11">
    <source>
        <dbReference type="ARBA" id="ARBA00023136"/>
    </source>
</evidence>
<dbReference type="Proteomes" id="UP000001542">
    <property type="component" value="Unassembled WGS sequence"/>
</dbReference>
<evidence type="ECO:0000256" key="5">
    <source>
        <dbReference type="ARBA" id="ARBA00022692"/>
    </source>
</evidence>
<dbReference type="EC" id="2.7.10.1" evidence="2"/>
<dbReference type="AlphaFoldDB" id="A2EY34"/>
<keyword evidence="12" id="KW-0829">Tyrosine-protein kinase</keyword>
<dbReference type="VEuPathDB" id="TrichDB:TVAGG3_0300610"/>
<dbReference type="InterPro" id="IPR055163">
    <property type="entry name" value="ALK/LTK-like_GRD"/>
</dbReference>
<keyword evidence="18" id="KW-1185">Reference proteome</keyword>
<dbReference type="Pfam" id="PF12810">
    <property type="entry name" value="ALK_LTK_GRD"/>
    <property type="match status" value="1"/>
</dbReference>
<keyword evidence="11" id="KW-0472">Membrane</keyword>
<evidence type="ECO:0000256" key="8">
    <source>
        <dbReference type="ARBA" id="ARBA00022777"/>
    </source>
</evidence>
<gene>
    <name evidence="17" type="ORF">TVAG_044620</name>
</gene>
<dbReference type="VEuPathDB" id="TrichDB:TVAG_044620"/>
<proteinExistence type="predicted"/>
<keyword evidence="9" id="KW-0067">ATP-binding</keyword>